<dbReference type="AlphaFoldDB" id="A0A843WBU4"/>
<evidence type="ECO:0008006" key="6">
    <source>
        <dbReference type="Google" id="ProtNLM"/>
    </source>
</evidence>
<dbReference type="Proteomes" id="UP000652761">
    <property type="component" value="Unassembled WGS sequence"/>
</dbReference>
<dbReference type="InterPro" id="IPR011013">
    <property type="entry name" value="Gal_mutarotase_sf_dom"/>
</dbReference>
<sequence>MTPFTWPSSVRSLQGKPEYTDHLTCKLKHHPDQIEVQKFQFPYEYQTPESSSCKVSSLYPLGRGVPLFSLYSSIDASLPHPLSVPAMAVCGAILLRPALLLLLGSVVLGLSSAMPPLGFFELKRGDFSMKCTNWGATILSVVLPDAQGKLADVALAYDTSKTFAPYITNAASFGAVVGRVANRISGSKFTLNGKTYKLFPNDGKNSLHGGHRGFSKVMWTVEEKDLDGPYPFVKFHYHSFDGEQGFPGDLDAYVTYKIVGDYELSVTMHAKPGNKATPVNLAQHTYWNLGGHNSGTILDNTVQIFASHVTLLDKTLIPTGEIAPVDGTPFDFRTPHTVGSRIDQAGGYDINFVLDSPADKDGVRKAAVVKDGKSGRVLELWTDQPGVQLYTSNMLKDAVGKGGYVYGQHAALCLETQGFPDAVNHPNFPSVIVNPGETYDHYMLFKFSVQK</sequence>
<reference evidence="4" key="1">
    <citation type="submission" date="2017-07" db="EMBL/GenBank/DDBJ databases">
        <title>Taro Niue Genome Assembly and Annotation.</title>
        <authorList>
            <person name="Atibalentja N."/>
            <person name="Keating K."/>
            <person name="Fields C.J."/>
        </authorList>
    </citation>
    <scope>NUCLEOTIDE SEQUENCE</scope>
    <source>
        <strain evidence="4">Niue_2</strain>
        <tissue evidence="4">Leaf</tissue>
    </source>
</reference>
<proteinExistence type="inferred from homology"/>
<organism evidence="4 5">
    <name type="scientific">Colocasia esculenta</name>
    <name type="common">Wild taro</name>
    <name type="synonym">Arum esculentum</name>
    <dbReference type="NCBI Taxonomy" id="4460"/>
    <lineage>
        <taxon>Eukaryota</taxon>
        <taxon>Viridiplantae</taxon>
        <taxon>Streptophyta</taxon>
        <taxon>Embryophyta</taxon>
        <taxon>Tracheophyta</taxon>
        <taxon>Spermatophyta</taxon>
        <taxon>Magnoliopsida</taxon>
        <taxon>Liliopsida</taxon>
        <taxon>Araceae</taxon>
        <taxon>Aroideae</taxon>
        <taxon>Colocasieae</taxon>
        <taxon>Colocasia</taxon>
    </lineage>
</organism>
<comment type="caution">
    <text evidence="4">The sequence shown here is derived from an EMBL/GenBank/DDBJ whole genome shotgun (WGS) entry which is preliminary data.</text>
</comment>
<dbReference type="OrthoDB" id="274691at2759"/>
<dbReference type="InterPro" id="IPR047215">
    <property type="entry name" value="Galactose_mutarotase-like"/>
</dbReference>
<dbReference type="PANTHER" id="PTHR10091">
    <property type="entry name" value="ALDOSE-1-EPIMERASE"/>
    <property type="match status" value="1"/>
</dbReference>
<accession>A0A843WBU4</accession>
<dbReference type="CDD" id="cd09019">
    <property type="entry name" value="galactose_mutarotase_like"/>
    <property type="match status" value="1"/>
</dbReference>
<dbReference type="PANTHER" id="PTHR10091:SF0">
    <property type="entry name" value="GALACTOSE MUTAROTASE"/>
    <property type="match status" value="1"/>
</dbReference>
<dbReference type="GO" id="GO:0033499">
    <property type="term" value="P:galactose catabolic process via UDP-galactose, Leloir pathway"/>
    <property type="evidence" value="ECO:0007669"/>
    <property type="project" value="TreeGrafter"/>
</dbReference>
<comment type="similarity">
    <text evidence="1">Belongs to the aldose epimerase family.</text>
</comment>
<dbReference type="GO" id="GO:0030246">
    <property type="term" value="F:carbohydrate binding"/>
    <property type="evidence" value="ECO:0007669"/>
    <property type="project" value="InterPro"/>
</dbReference>
<evidence type="ECO:0000256" key="2">
    <source>
        <dbReference type="ARBA" id="ARBA00023235"/>
    </source>
</evidence>
<evidence type="ECO:0000313" key="5">
    <source>
        <dbReference type="Proteomes" id="UP000652761"/>
    </source>
</evidence>
<evidence type="ECO:0000256" key="1">
    <source>
        <dbReference type="ARBA" id="ARBA00006206"/>
    </source>
</evidence>
<keyword evidence="2" id="KW-0413">Isomerase</keyword>
<name>A0A843WBU4_COLES</name>
<dbReference type="GO" id="GO:0006006">
    <property type="term" value="P:glucose metabolic process"/>
    <property type="evidence" value="ECO:0007669"/>
    <property type="project" value="TreeGrafter"/>
</dbReference>
<dbReference type="Gene3D" id="2.70.98.10">
    <property type="match status" value="1"/>
</dbReference>
<dbReference type="InterPro" id="IPR014718">
    <property type="entry name" value="GH-type_carb-bd"/>
</dbReference>
<dbReference type="SUPFAM" id="SSF74650">
    <property type="entry name" value="Galactose mutarotase-like"/>
    <property type="match status" value="1"/>
</dbReference>
<dbReference type="EMBL" id="NMUH01003900">
    <property type="protein sequence ID" value="MQM07572.1"/>
    <property type="molecule type" value="Genomic_DNA"/>
</dbReference>
<evidence type="ECO:0000256" key="3">
    <source>
        <dbReference type="ARBA" id="ARBA00023277"/>
    </source>
</evidence>
<dbReference type="Pfam" id="PF01263">
    <property type="entry name" value="Aldose_epim"/>
    <property type="match status" value="1"/>
</dbReference>
<dbReference type="GO" id="GO:0004034">
    <property type="term" value="F:aldose 1-epimerase activity"/>
    <property type="evidence" value="ECO:0007669"/>
    <property type="project" value="TreeGrafter"/>
</dbReference>
<protein>
    <recommendedName>
        <fullName evidence="6">Aldose 1-epimerase</fullName>
    </recommendedName>
</protein>
<dbReference type="NCBIfam" id="NF008277">
    <property type="entry name" value="PRK11055.1"/>
    <property type="match status" value="1"/>
</dbReference>
<evidence type="ECO:0000313" key="4">
    <source>
        <dbReference type="EMBL" id="MQM07572.1"/>
    </source>
</evidence>
<keyword evidence="3" id="KW-0119">Carbohydrate metabolism</keyword>
<gene>
    <name evidence="4" type="ORF">Taro_040413</name>
</gene>
<keyword evidence="5" id="KW-1185">Reference proteome</keyword>
<dbReference type="InterPro" id="IPR008183">
    <property type="entry name" value="Aldose_1/G6P_1-epimerase"/>
</dbReference>